<reference evidence="1 2" key="1">
    <citation type="submission" date="2021-03" db="EMBL/GenBank/DDBJ databases">
        <title>Halorubrum sodomense MBLA0099, Whole genome shotgun sequencing.</title>
        <authorList>
            <person name="Seo M.-J."/>
            <person name="Cho E.-S."/>
            <person name="Hwang C.Y."/>
        </authorList>
    </citation>
    <scope>NUCLEOTIDE SEQUENCE [LARGE SCALE GENOMIC DNA]</scope>
    <source>
        <strain evidence="1 2">MBLA0099</strain>
    </source>
</reference>
<dbReference type="OrthoDB" id="179461at2157"/>
<organism evidence="1 2">
    <name type="scientific">Halorubrum ruber</name>
    <dbReference type="NCBI Taxonomy" id="2982524"/>
    <lineage>
        <taxon>Archaea</taxon>
        <taxon>Methanobacteriati</taxon>
        <taxon>Methanobacteriota</taxon>
        <taxon>Stenosarchaea group</taxon>
        <taxon>Halobacteria</taxon>
        <taxon>Halobacteriales</taxon>
        <taxon>Haloferacaceae</taxon>
        <taxon>Halorubrum</taxon>
    </lineage>
</organism>
<gene>
    <name evidence="1" type="ORF">J7656_05830</name>
</gene>
<evidence type="ECO:0000313" key="1">
    <source>
        <dbReference type="EMBL" id="QUO48860.1"/>
    </source>
</evidence>
<dbReference type="InterPro" id="IPR055924">
    <property type="entry name" value="DUF7501"/>
</dbReference>
<evidence type="ECO:0000313" key="2">
    <source>
        <dbReference type="Proteomes" id="UP000679341"/>
    </source>
</evidence>
<dbReference type="GeneID" id="64827040"/>
<protein>
    <submittedName>
        <fullName evidence="1">Uncharacterized protein</fullName>
    </submittedName>
</protein>
<dbReference type="RefSeq" id="WP_017344354.1">
    <property type="nucleotide sequence ID" value="NZ_CP073695.1"/>
</dbReference>
<proteinExistence type="predicted"/>
<dbReference type="KEGG" id="hss:J7656_05830"/>
<keyword evidence="2" id="KW-1185">Reference proteome</keyword>
<dbReference type="Proteomes" id="UP000679341">
    <property type="component" value="Chromosome"/>
</dbReference>
<accession>A0A8T8LPV9</accession>
<sequence length="64" mass="6961">MSDDHPPRDSPEWDNPDLCPFCGATLSDGGIGFIDHVSDAPECAERFEAWRAAIRDDIGGEWGG</sequence>
<dbReference type="AlphaFoldDB" id="A0A8T8LPV9"/>
<name>A0A8T8LPV9_9EURY</name>
<dbReference type="Pfam" id="PF24333">
    <property type="entry name" value="DUF7501"/>
    <property type="match status" value="1"/>
</dbReference>
<dbReference type="EMBL" id="CP073695">
    <property type="protein sequence ID" value="QUO48860.1"/>
    <property type="molecule type" value="Genomic_DNA"/>
</dbReference>